<keyword evidence="7 12" id="KW-0863">Zinc-finger</keyword>
<dbReference type="Pfam" id="PF13662">
    <property type="entry name" value="Toprim_4"/>
    <property type="match status" value="1"/>
</dbReference>
<dbReference type="InterPro" id="IPR006295">
    <property type="entry name" value="DNA_primase_DnaG"/>
</dbReference>
<dbReference type="InterPro" id="IPR036977">
    <property type="entry name" value="DNA_primase_Znf_CHC2"/>
</dbReference>
<evidence type="ECO:0000313" key="14">
    <source>
        <dbReference type="EMBL" id="SFR80140.1"/>
    </source>
</evidence>
<comment type="similarity">
    <text evidence="12">Belongs to the DnaG primase family.</text>
</comment>
<feature type="domain" description="Toprim" evidence="13">
    <location>
        <begin position="272"/>
        <end position="354"/>
    </location>
</feature>
<dbReference type="GO" id="GO:0008270">
    <property type="term" value="F:zinc ion binding"/>
    <property type="evidence" value="ECO:0007669"/>
    <property type="project" value="UniProtKB-UniRule"/>
</dbReference>
<dbReference type="SUPFAM" id="SSF57783">
    <property type="entry name" value="Zinc beta-ribbon"/>
    <property type="match status" value="1"/>
</dbReference>
<dbReference type="Pfam" id="PF01807">
    <property type="entry name" value="Zn_ribbon_DnaG"/>
    <property type="match status" value="1"/>
</dbReference>
<protein>
    <recommendedName>
        <fullName evidence="12">DNA primase</fullName>
        <ecNumber evidence="12">2.7.7.101</ecNumber>
    </recommendedName>
</protein>
<dbReference type="Pfam" id="PF08275">
    <property type="entry name" value="DNAG_N"/>
    <property type="match status" value="1"/>
</dbReference>
<dbReference type="InterPro" id="IPR030846">
    <property type="entry name" value="DnaG_bac"/>
</dbReference>
<dbReference type="SMART" id="SM00493">
    <property type="entry name" value="TOPRIM"/>
    <property type="match status" value="1"/>
</dbReference>
<keyword evidence="1 12" id="KW-0240">DNA-directed RNA polymerase</keyword>
<evidence type="ECO:0000256" key="7">
    <source>
        <dbReference type="ARBA" id="ARBA00022771"/>
    </source>
</evidence>
<name>A0A1I6JNM5_9SPHN</name>
<dbReference type="NCBIfam" id="TIGR01391">
    <property type="entry name" value="dnaG"/>
    <property type="match status" value="1"/>
</dbReference>
<comment type="function">
    <text evidence="12">RNA polymerase that catalyzes the synthesis of short RNA molecules used as primers for DNA polymerase during DNA replication.</text>
</comment>
<dbReference type="STRING" id="1166337.SAMN05192580_0530"/>
<keyword evidence="3 12" id="KW-0808">Transferase</keyword>
<sequence length="620" mass="67646">MARAAPSPNQAPRRGGGGFALLSPAFLDELRARTSLSGLIGRTVKLQKAGNEHKACCPFHQEKTPSFWVNDQKAFYHCFGCGAHGDAIRFLTEARGLAFMDAVKELADAAGLELPAPTPAARAQAEREASLGEVVEQAAAWFRQQLGGIDGAGARAYLDKRGIGAEARAAFGIGFAPDSRGKLKAALAEAGEDRLVEAGLVIEVEGKERYDRFRGRLMIPIRDAKGRAIAFGGRILGDGEPKYLNSPETPLFDKGRTLFNLDRAGPASRRSGRLLVVEGYLDVIALDQAGIREAVAPLGTALTEHQLERLWRLVDEPILCFDGDKAGRRAAVRAAQRALPLLRPGKALAFALLPEGQDPDDLVRSGGPEAMEALLDAPVPLATLLYEAERDQVDLTRPELRAGLRAKLDELAGTCADRLVAEEFRRTFRELFFEEFGWKKTELRAIAGAIHRTGGNPAEELPRRTVRALLLGLSRHPRTLTRRAEDIACIRIDDPDLRRWRQVLVDATFRHPNLDVDAVEAILGTAVMPELLRFADVSDLRYRFTARTCDADEAVSQLDALISLLCGEREMSDQLAELDRAAIADDGSEWDAIEAARGPLRAGLRDLHEQMAEQASGEAI</sequence>
<organism evidence="14 15">
    <name type="scientific">Sphingomonas jatrophae</name>
    <dbReference type="NCBI Taxonomy" id="1166337"/>
    <lineage>
        <taxon>Bacteria</taxon>
        <taxon>Pseudomonadati</taxon>
        <taxon>Pseudomonadota</taxon>
        <taxon>Alphaproteobacteria</taxon>
        <taxon>Sphingomonadales</taxon>
        <taxon>Sphingomonadaceae</taxon>
        <taxon>Sphingomonas</taxon>
    </lineage>
</organism>
<dbReference type="SMART" id="SM00400">
    <property type="entry name" value="ZnF_CHCC"/>
    <property type="match status" value="1"/>
</dbReference>
<accession>A0A1I6JNM5</accession>
<dbReference type="Gene3D" id="3.90.580.10">
    <property type="entry name" value="Zinc finger, CHC2-type domain"/>
    <property type="match status" value="1"/>
</dbReference>
<dbReference type="GO" id="GO:1990077">
    <property type="term" value="C:primosome complex"/>
    <property type="evidence" value="ECO:0007669"/>
    <property type="project" value="UniProtKB-KW"/>
</dbReference>
<keyword evidence="4 12" id="KW-0548">Nucleotidyltransferase</keyword>
<dbReference type="FunFam" id="3.40.1360.10:FF:000002">
    <property type="entry name" value="DNA primase"/>
    <property type="match status" value="1"/>
</dbReference>
<dbReference type="PROSITE" id="PS50880">
    <property type="entry name" value="TOPRIM"/>
    <property type="match status" value="1"/>
</dbReference>
<feature type="zinc finger region" description="CHC2-type" evidence="12">
    <location>
        <begin position="57"/>
        <end position="81"/>
    </location>
</feature>
<dbReference type="GO" id="GO:0005737">
    <property type="term" value="C:cytoplasm"/>
    <property type="evidence" value="ECO:0007669"/>
    <property type="project" value="TreeGrafter"/>
</dbReference>
<dbReference type="FunFam" id="3.90.580.10:FF:000001">
    <property type="entry name" value="DNA primase"/>
    <property type="match status" value="1"/>
</dbReference>
<comment type="catalytic activity">
    <reaction evidence="12">
        <text>ssDNA + n NTP = ssDNA/pppN(pN)n-1 hybrid + (n-1) diphosphate.</text>
        <dbReference type="EC" id="2.7.7.101"/>
    </reaction>
</comment>
<comment type="subunit">
    <text evidence="12">Monomer. Interacts with DnaB.</text>
</comment>
<keyword evidence="2 12" id="KW-0639">Primosome</keyword>
<dbReference type="PANTHER" id="PTHR30313">
    <property type="entry name" value="DNA PRIMASE"/>
    <property type="match status" value="1"/>
</dbReference>
<keyword evidence="11 12" id="KW-0804">Transcription</keyword>
<evidence type="ECO:0000256" key="6">
    <source>
        <dbReference type="ARBA" id="ARBA00022723"/>
    </source>
</evidence>
<dbReference type="InterPro" id="IPR013264">
    <property type="entry name" value="DNAG_N"/>
</dbReference>
<dbReference type="InterPro" id="IPR034151">
    <property type="entry name" value="TOPRIM_DnaG_bac"/>
</dbReference>
<evidence type="ECO:0000259" key="13">
    <source>
        <dbReference type="PROSITE" id="PS50880"/>
    </source>
</evidence>
<dbReference type="OrthoDB" id="9803773at2"/>
<evidence type="ECO:0000256" key="1">
    <source>
        <dbReference type="ARBA" id="ARBA00022478"/>
    </source>
</evidence>
<dbReference type="HAMAP" id="MF_00974">
    <property type="entry name" value="DNA_primase_DnaG"/>
    <property type="match status" value="1"/>
</dbReference>
<proteinExistence type="inferred from homology"/>
<keyword evidence="8 12" id="KW-0862">Zinc</keyword>
<gene>
    <name evidence="12" type="primary">dnaG</name>
    <name evidence="14" type="ORF">SAMN05192580_0530</name>
</gene>
<dbReference type="InterPro" id="IPR050219">
    <property type="entry name" value="DnaG_primase"/>
</dbReference>
<dbReference type="InterPro" id="IPR002694">
    <property type="entry name" value="Znf_CHC2"/>
</dbReference>
<evidence type="ECO:0000256" key="4">
    <source>
        <dbReference type="ARBA" id="ARBA00022695"/>
    </source>
</evidence>
<evidence type="ECO:0000256" key="9">
    <source>
        <dbReference type="ARBA" id="ARBA00022842"/>
    </source>
</evidence>
<dbReference type="Proteomes" id="UP000198824">
    <property type="component" value="Unassembled WGS sequence"/>
</dbReference>
<keyword evidence="15" id="KW-1185">Reference proteome</keyword>
<evidence type="ECO:0000256" key="12">
    <source>
        <dbReference type="HAMAP-Rule" id="MF_00974"/>
    </source>
</evidence>
<dbReference type="AlphaFoldDB" id="A0A1I6JNM5"/>
<dbReference type="GO" id="GO:0006269">
    <property type="term" value="P:DNA replication, synthesis of primer"/>
    <property type="evidence" value="ECO:0007669"/>
    <property type="project" value="UniProtKB-UniRule"/>
</dbReference>
<dbReference type="RefSeq" id="WP_093310255.1">
    <property type="nucleotide sequence ID" value="NZ_FOZG01000001.1"/>
</dbReference>
<keyword evidence="9" id="KW-0460">Magnesium</keyword>
<evidence type="ECO:0000256" key="10">
    <source>
        <dbReference type="ARBA" id="ARBA00023125"/>
    </source>
</evidence>
<dbReference type="InterPro" id="IPR037068">
    <property type="entry name" value="DNA_primase_core_N_sf"/>
</dbReference>
<dbReference type="EC" id="2.7.7.101" evidence="12"/>
<reference evidence="14 15" key="1">
    <citation type="submission" date="2016-10" db="EMBL/GenBank/DDBJ databases">
        <authorList>
            <person name="de Groot N.N."/>
        </authorList>
    </citation>
    <scope>NUCLEOTIDE SEQUENCE [LARGE SCALE GENOMIC DNA]</scope>
    <source>
        <strain evidence="14 15">S5-249</strain>
    </source>
</reference>
<dbReference type="GO" id="GO:0003677">
    <property type="term" value="F:DNA binding"/>
    <property type="evidence" value="ECO:0007669"/>
    <property type="project" value="UniProtKB-KW"/>
</dbReference>
<dbReference type="InterPro" id="IPR006171">
    <property type="entry name" value="TOPRIM_dom"/>
</dbReference>
<keyword evidence="6 12" id="KW-0479">Metal-binding</keyword>
<evidence type="ECO:0000256" key="11">
    <source>
        <dbReference type="ARBA" id="ARBA00023163"/>
    </source>
</evidence>
<dbReference type="PANTHER" id="PTHR30313:SF2">
    <property type="entry name" value="DNA PRIMASE"/>
    <property type="match status" value="1"/>
</dbReference>
<dbReference type="EMBL" id="FOZG01000001">
    <property type="protein sequence ID" value="SFR80140.1"/>
    <property type="molecule type" value="Genomic_DNA"/>
</dbReference>
<evidence type="ECO:0000256" key="2">
    <source>
        <dbReference type="ARBA" id="ARBA00022515"/>
    </source>
</evidence>
<dbReference type="GO" id="GO:0003899">
    <property type="term" value="F:DNA-directed RNA polymerase activity"/>
    <property type="evidence" value="ECO:0007669"/>
    <property type="project" value="UniProtKB-UniRule"/>
</dbReference>
<keyword evidence="5 12" id="KW-0235">DNA replication</keyword>
<comment type="domain">
    <text evidence="12">Contains an N-terminal zinc-binding domain, a central core domain that contains the primase activity, and a C-terminal DnaB-binding domain.</text>
</comment>
<dbReference type="Gene3D" id="3.90.980.10">
    <property type="entry name" value="DNA primase, catalytic core, N-terminal domain"/>
    <property type="match status" value="1"/>
</dbReference>
<keyword evidence="10 12" id="KW-0238">DNA-binding</keyword>
<comment type="cofactor">
    <cofactor evidence="12">
        <name>Zn(2+)</name>
        <dbReference type="ChEBI" id="CHEBI:29105"/>
    </cofactor>
    <text evidence="12">Binds 1 zinc ion per monomer.</text>
</comment>
<evidence type="ECO:0000256" key="5">
    <source>
        <dbReference type="ARBA" id="ARBA00022705"/>
    </source>
</evidence>
<dbReference type="SUPFAM" id="SSF56731">
    <property type="entry name" value="DNA primase core"/>
    <property type="match status" value="1"/>
</dbReference>
<dbReference type="CDD" id="cd03364">
    <property type="entry name" value="TOPRIM_DnaG_primases"/>
    <property type="match status" value="1"/>
</dbReference>
<evidence type="ECO:0000313" key="15">
    <source>
        <dbReference type="Proteomes" id="UP000198824"/>
    </source>
</evidence>
<dbReference type="Gene3D" id="3.40.1360.10">
    <property type="match status" value="1"/>
</dbReference>
<evidence type="ECO:0000256" key="3">
    <source>
        <dbReference type="ARBA" id="ARBA00022679"/>
    </source>
</evidence>
<evidence type="ECO:0000256" key="8">
    <source>
        <dbReference type="ARBA" id="ARBA00022833"/>
    </source>
</evidence>
<dbReference type="GO" id="GO:0000428">
    <property type="term" value="C:DNA-directed RNA polymerase complex"/>
    <property type="evidence" value="ECO:0007669"/>
    <property type="project" value="UniProtKB-KW"/>
</dbReference>